<reference evidence="2" key="2">
    <citation type="submission" date="2025-09" db="UniProtKB">
        <authorList>
            <consortium name="Ensembl"/>
        </authorList>
    </citation>
    <scope>IDENTIFICATION</scope>
</reference>
<name>A0A8C9YX54_SANLU</name>
<sequence>MKGKLTCLYLAIASFCCCLAKQCCITCSIFGQKGHIFERAVDVGCGSGQGTVVLLAKHFASVGGTDVSQNEQESDWCYTFLYIHFQVRQVLLPYTNNQVAVSESKLKELYSAIAFPDKDRIERIRVNSTLSVRNLVGFIESWSMFQDYKKKDPQAAEDLLPLGTVHYLIKGPPEEFCGL</sequence>
<accession>A0A8C9YX54</accession>
<dbReference type="PANTHER" id="PTHR44942">
    <property type="entry name" value="METHYLTRANSF_11 DOMAIN-CONTAINING PROTEIN"/>
    <property type="match status" value="1"/>
</dbReference>
<dbReference type="InterPro" id="IPR051052">
    <property type="entry name" value="Diverse_substrate_MTase"/>
</dbReference>
<reference evidence="2" key="1">
    <citation type="submission" date="2025-08" db="UniProtKB">
        <authorList>
            <consortium name="Ensembl"/>
        </authorList>
    </citation>
    <scope>IDENTIFICATION</scope>
</reference>
<dbReference type="PANTHER" id="PTHR44942:SF6">
    <property type="entry name" value="NOVEL PROTEIN"/>
    <property type="match status" value="1"/>
</dbReference>
<dbReference type="Gene3D" id="3.40.50.150">
    <property type="entry name" value="Vaccinia Virus protein VP39"/>
    <property type="match status" value="1"/>
</dbReference>
<feature type="chain" id="PRO_5034600844" evidence="1">
    <location>
        <begin position="21"/>
        <end position="179"/>
    </location>
</feature>
<organism evidence="2 3">
    <name type="scientific">Sander lucioperca</name>
    <name type="common">Pike-perch</name>
    <name type="synonym">Perca lucioperca</name>
    <dbReference type="NCBI Taxonomy" id="283035"/>
    <lineage>
        <taxon>Eukaryota</taxon>
        <taxon>Metazoa</taxon>
        <taxon>Chordata</taxon>
        <taxon>Craniata</taxon>
        <taxon>Vertebrata</taxon>
        <taxon>Euteleostomi</taxon>
        <taxon>Actinopterygii</taxon>
        <taxon>Neopterygii</taxon>
        <taxon>Teleostei</taxon>
        <taxon>Neoteleostei</taxon>
        <taxon>Acanthomorphata</taxon>
        <taxon>Eupercaria</taxon>
        <taxon>Perciformes</taxon>
        <taxon>Percoidei</taxon>
        <taxon>Percidae</taxon>
        <taxon>Luciopercinae</taxon>
        <taxon>Sander</taxon>
    </lineage>
</organism>
<evidence type="ECO:0000256" key="1">
    <source>
        <dbReference type="SAM" id="SignalP"/>
    </source>
</evidence>
<evidence type="ECO:0000313" key="3">
    <source>
        <dbReference type="Proteomes" id="UP000694568"/>
    </source>
</evidence>
<dbReference type="Ensembl" id="ENSSLUT00000033514.1">
    <property type="protein sequence ID" value="ENSSLUP00000032489.1"/>
    <property type="gene ID" value="ENSSLUG00000014487.1"/>
</dbReference>
<keyword evidence="1" id="KW-0732">Signal</keyword>
<keyword evidence="3" id="KW-1185">Reference proteome</keyword>
<dbReference type="Proteomes" id="UP000694568">
    <property type="component" value="Unplaced"/>
</dbReference>
<proteinExistence type="predicted"/>
<dbReference type="AlphaFoldDB" id="A0A8C9YX54"/>
<feature type="signal peptide" evidence="1">
    <location>
        <begin position="1"/>
        <end position="20"/>
    </location>
</feature>
<dbReference type="InterPro" id="IPR029063">
    <property type="entry name" value="SAM-dependent_MTases_sf"/>
</dbReference>
<dbReference type="SUPFAM" id="SSF53335">
    <property type="entry name" value="S-adenosyl-L-methionine-dependent methyltransferases"/>
    <property type="match status" value="1"/>
</dbReference>
<protein>
    <submittedName>
        <fullName evidence="2">Uncharacterized protein</fullName>
    </submittedName>
</protein>
<evidence type="ECO:0000313" key="2">
    <source>
        <dbReference type="Ensembl" id="ENSSLUP00000032489.1"/>
    </source>
</evidence>